<dbReference type="InterPro" id="IPR012337">
    <property type="entry name" value="RNaseH-like_sf"/>
</dbReference>
<dbReference type="InterPro" id="IPR040676">
    <property type="entry name" value="DUF5641"/>
</dbReference>
<protein>
    <recommendedName>
        <fullName evidence="2">DUF5641 domain-containing protein</fullName>
    </recommendedName>
</protein>
<dbReference type="OrthoDB" id="5871302at2759"/>
<dbReference type="PANTHER" id="PTHR47331">
    <property type="entry name" value="PHD-TYPE DOMAIN-CONTAINING PROTEIN"/>
    <property type="match status" value="1"/>
</dbReference>
<evidence type="ECO:0000313" key="3">
    <source>
        <dbReference type="EMBL" id="KIH57792.1"/>
    </source>
</evidence>
<evidence type="ECO:0000256" key="1">
    <source>
        <dbReference type="SAM" id="MobiDB-lite"/>
    </source>
</evidence>
<sequence length="602" mass="69521">MAVKYFIDRDKEKIIRKEILENIYVDNILIGAKNIKECFDKQAICREAFKKVHTNLREFMSNSPQLMAHLPTNDKAKPRKNTKLLGIKWEPNTDTLQVSTKVLIKPVNTKRIALQALALTFDPMGLLSPLLVKAKTFVQDFWQKNYDWDTPFSEDDEKMLETNRRRNLPLHFIRAKMYYGRRLEVKFHFVNTTDNPADCATRGLTAAECTKHKWWTEPAFATTPIQEWPNTDIDFTMTPELSEEMSCEFKSLTVSSREQFESVIPYIYTNNYYKLVKIIHFIFKFIRLKVYDKNTGLDRFGPLLIRSIKNETRKAWVCLFTCMATRAIHLESVADNSAIEFISAFRRFIARRGALFVLQERLQWNFITPFSPGKGGFYERLVGSVKNALKKTVQKAILTSKTLETLVTEIEGFLNSRPLTPIGNITSTEEVRILRPIDLLQPHAHVAPFVSSLDTKTYTYAVSADTETKEFVYSWFQTATENPNAFWNVWQKEYLQALAEKHQQTKTHKFGAKAYPKEGQIVLVKQEATSRTEWPLAIIPKVNKSKDGTIRSARIRGFNKSELERPVNQLIPLEIQAKSDIQHQKATQKPTGVQPPRAAKTH</sequence>
<evidence type="ECO:0000313" key="4">
    <source>
        <dbReference type="Proteomes" id="UP000054047"/>
    </source>
</evidence>
<dbReference type="Pfam" id="PF18701">
    <property type="entry name" value="DUF5641"/>
    <property type="match status" value="1"/>
</dbReference>
<name>A0A0C2D6P8_9BILA</name>
<dbReference type="Proteomes" id="UP000054047">
    <property type="component" value="Unassembled WGS sequence"/>
</dbReference>
<dbReference type="PANTHER" id="PTHR47331:SF2">
    <property type="match status" value="1"/>
</dbReference>
<gene>
    <name evidence="3" type="ORF">ANCDUO_12013</name>
</gene>
<dbReference type="SUPFAM" id="SSF53098">
    <property type="entry name" value="Ribonuclease H-like"/>
    <property type="match status" value="1"/>
</dbReference>
<dbReference type="EMBL" id="KN733930">
    <property type="protein sequence ID" value="KIH57792.1"/>
    <property type="molecule type" value="Genomic_DNA"/>
</dbReference>
<dbReference type="InterPro" id="IPR036397">
    <property type="entry name" value="RNaseH_sf"/>
</dbReference>
<dbReference type="InterPro" id="IPR008042">
    <property type="entry name" value="Retrotrans_Pao"/>
</dbReference>
<organism evidence="3 4">
    <name type="scientific">Ancylostoma duodenale</name>
    <dbReference type="NCBI Taxonomy" id="51022"/>
    <lineage>
        <taxon>Eukaryota</taxon>
        <taxon>Metazoa</taxon>
        <taxon>Ecdysozoa</taxon>
        <taxon>Nematoda</taxon>
        <taxon>Chromadorea</taxon>
        <taxon>Rhabditida</taxon>
        <taxon>Rhabditina</taxon>
        <taxon>Rhabditomorpha</taxon>
        <taxon>Strongyloidea</taxon>
        <taxon>Ancylostomatidae</taxon>
        <taxon>Ancylostomatinae</taxon>
        <taxon>Ancylostoma</taxon>
    </lineage>
</organism>
<dbReference type="GO" id="GO:0003676">
    <property type="term" value="F:nucleic acid binding"/>
    <property type="evidence" value="ECO:0007669"/>
    <property type="project" value="InterPro"/>
</dbReference>
<feature type="domain" description="DUF5641" evidence="2">
    <location>
        <begin position="475"/>
        <end position="573"/>
    </location>
</feature>
<evidence type="ECO:0000259" key="2">
    <source>
        <dbReference type="Pfam" id="PF18701"/>
    </source>
</evidence>
<dbReference type="Gene3D" id="3.30.420.10">
    <property type="entry name" value="Ribonuclease H-like superfamily/Ribonuclease H"/>
    <property type="match status" value="2"/>
</dbReference>
<accession>A0A0C2D6P8</accession>
<dbReference type="Pfam" id="PF05380">
    <property type="entry name" value="Peptidase_A17"/>
    <property type="match status" value="1"/>
</dbReference>
<keyword evidence="4" id="KW-1185">Reference proteome</keyword>
<reference evidence="3 4" key="1">
    <citation type="submission" date="2013-12" db="EMBL/GenBank/DDBJ databases">
        <title>Draft genome of the parsitic nematode Ancylostoma duodenale.</title>
        <authorList>
            <person name="Mitreva M."/>
        </authorList>
    </citation>
    <scope>NUCLEOTIDE SEQUENCE [LARGE SCALE GENOMIC DNA]</scope>
    <source>
        <strain evidence="3 4">Zhejiang</strain>
    </source>
</reference>
<proteinExistence type="predicted"/>
<dbReference type="AlphaFoldDB" id="A0A0C2D6P8"/>
<feature type="region of interest" description="Disordered" evidence="1">
    <location>
        <begin position="581"/>
        <end position="602"/>
    </location>
</feature>